<comment type="caution">
    <text evidence="1">The sequence shown here is derived from an EMBL/GenBank/DDBJ whole genome shotgun (WGS) entry which is preliminary data.</text>
</comment>
<gene>
    <name evidence="1" type="ORF">D7N80_26450</name>
</gene>
<dbReference type="Proteomes" id="UP000885348">
    <property type="component" value="Unassembled WGS sequence"/>
</dbReference>
<evidence type="ECO:0000313" key="1">
    <source>
        <dbReference type="EMBL" id="MML56752.1"/>
    </source>
</evidence>
<dbReference type="AlphaFoldDB" id="A0A3R1AVD9"/>
<protein>
    <submittedName>
        <fullName evidence="1">Uncharacterized protein</fullName>
    </submittedName>
</protein>
<sequence>MYHQWAGLSFHQPEELTQARTGGATAARLIATDSRTAGIKQIAGGMVEMTIPCPPERNGEAPVLHYQNVYAGHQQQAHILGITIMIAPCPPERETGALSKNFCRGVCIGIYRGNLYGWQNVAKKPLSPKMGLGTESNR</sequence>
<proteinExistence type="predicted"/>
<name>A0A3R1AVD9_SALET</name>
<accession>A0A3R1AVD9</accession>
<reference evidence="1" key="1">
    <citation type="submission" date="2018-09" db="EMBL/GenBank/DDBJ databases">
        <authorList>
            <person name="Ashton P.M."/>
            <person name="Dallman T."/>
            <person name="Nair S."/>
            <person name="De Pinna E."/>
            <person name="Peters T."/>
            <person name="Grant K."/>
        </authorList>
    </citation>
    <scope>NUCLEOTIDE SEQUENCE [LARGE SCALE GENOMIC DNA]</scope>
    <source>
        <strain evidence="1">598938</strain>
    </source>
</reference>
<organism evidence="1">
    <name type="scientific">Salmonella enterica I</name>
    <dbReference type="NCBI Taxonomy" id="59201"/>
    <lineage>
        <taxon>Bacteria</taxon>
        <taxon>Pseudomonadati</taxon>
        <taxon>Pseudomonadota</taxon>
        <taxon>Gammaproteobacteria</taxon>
        <taxon>Enterobacterales</taxon>
        <taxon>Enterobacteriaceae</taxon>
        <taxon>Salmonella</taxon>
    </lineage>
</organism>
<dbReference type="EMBL" id="RVVJ01000052">
    <property type="protein sequence ID" value="MML56752.1"/>
    <property type="molecule type" value="Genomic_DNA"/>
</dbReference>